<dbReference type="CDD" id="cd03801">
    <property type="entry name" value="GT4_PimA-like"/>
    <property type="match status" value="1"/>
</dbReference>
<gene>
    <name evidence="3" type="ORF">IHQ68_01650</name>
</gene>
<accession>A0ABU1DB42</accession>
<evidence type="ECO:0000313" key="3">
    <source>
        <dbReference type="EMBL" id="MDR4305326.1"/>
    </source>
</evidence>
<organism evidence="3 4">
    <name type="scientific">Chelatococcus sambhunathii</name>
    <dbReference type="NCBI Taxonomy" id="363953"/>
    <lineage>
        <taxon>Bacteria</taxon>
        <taxon>Pseudomonadati</taxon>
        <taxon>Pseudomonadota</taxon>
        <taxon>Alphaproteobacteria</taxon>
        <taxon>Hyphomicrobiales</taxon>
        <taxon>Chelatococcaceae</taxon>
        <taxon>Chelatococcus</taxon>
    </lineage>
</organism>
<sequence>MSAPAPLRIMHVVRSPVGGIFRHIEDLARSQAAAGHRVGLICDNLTGGSFEDERIARLSPDLALGAVRTPMTRQVGFSDVGALARARAILAPLRPDVIHTHGAKGGVFGRLVGAWLGRSWPVATFYAPHGGSLHYRPGSLEGRIYFRVERALERITDALIHVSAYEQRAYVDRIGPPRCDAFVVRNGLRPAEFEPVPPNPDAKDFLFLGMLRDVKGVDLLIEALARLRALGRPATAVIVGDGPEEASLRSLAAEKGLGDLVSFRPSTPAREAFALGRTIVVPSRAESMPYVVLEAVAARMPIITTRVGGIPEIFGPYADELLAPDDLTSLVAAMAAVLDDPEAAARAAAARQLHIGEEFSVSEMSARVEKIYQDALERRGKAF</sequence>
<keyword evidence="4" id="KW-1185">Reference proteome</keyword>
<comment type="caution">
    <text evidence="3">The sequence shown here is derived from an EMBL/GenBank/DDBJ whole genome shotgun (WGS) entry which is preliminary data.</text>
</comment>
<dbReference type="PANTHER" id="PTHR45947">
    <property type="entry name" value="SULFOQUINOVOSYL TRANSFERASE SQD2"/>
    <property type="match status" value="1"/>
</dbReference>
<dbReference type="InterPro" id="IPR050194">
    <property type="entry name" value="Glycosyltransferase_grp1"/>
</dbReference>
<feature type="domain" description="Glycosyl transferase family 1" evidence="1">
    <location>
        <begin position="192"/>
        <end position="349"/>
    </location>
</feature>
<evidence type="ECO:0000313" key="4">
    <source>
        <dbReference type="Proteomes" id="UP001181622"/>
    </source>
</evidence>
<dbReference type="Proteomes" id="UP001181622">
    <property type="component" value="Unassembled WGS sequence"/>
</dbReference>
<reference evidence="3" key="1">
    <citation type="submission" date="2020-10" db="EMBL/GenBank/DDBJ databases">
        <authorList>
            <person name="Abbas A."/>
            <person name="Razzaq R."/>
            <person name="Waqas M."/>
            <person name="Abbas N."/>
            <person name="Nielsen T.K."/>
            <person name="Hansen L.H."/>
            <person name="Hussain S."/>
            <person name="Shahid M."/>
        </authorList>
    </citation>
    <scope>NUCLEOTIDE SEQUENCE</scope>
    <source>
        <strain evidence="3">S14</strain>
    </source>
</reference>
<dbReference type="Pfam" id="PF00534">
    <property type="entry name" value="Glycos_transf_1"/>
    <property type="match status" value="1"/>
</dbReference>
<dbReference type="EMBL" id="JADBEO010000002">
    <property type="protein sequence ID" value="MDR4305326.1"/>
    <property type="molecule type" value="Genomic_DNA"/>
</dbReference>
<proteinExistence type="predicted"/>
<dbReference type="RefSeq" id="WP_309388374.1">
    <property type="nucleotide sequence ID" value="NZ_JADBEO010000002.1"/>
</dbReference>
<protein>
    <submittedName>
        <fullName evidence="3">Glycosyltransferase family 4 protein</fullName>
    </submittedName>
</protein>
<dbReference type="SUPFAM" id="SSF53756">
    <property type="entry name" value="UDP-Glycosyltransferase/glycogen phosphorylase"/>
    <property type="match status" value="1"/>
</dbReference>
<evidence type="ECO:0000259" key="1">
    <source>
        <dbReference type="Pfam" id="PF00534"/>
    </source>
</evidence>
<dbReference type="Gene3D" id="3.40.50.2000">
    <property type="entry name" value="Glycogen Phosphorylase B"/>
    <property type="match status" value="2"/>
</dbReference>
<feature type="domain" description="Glycosyltransferase subfamily 4-like N-terminal" evidence="2">
    <location>
        <begin position="17"/>
        <end position="189"/>
    </location>
</feature>
<name>A0ABU1DB42_9HYPH</name>
<dbReference type="PANTHER" id="PTHR45947:SF3">
    <property type="entry name" value="SULFOQUINOVOSYL TRANSFERASE SQD2"/>
    <property type="match status" value="1"/>
</dbReference>
<dbReference type="InterPro" id="IPR028098">
    <property type="entry name" value="Glyco_trans_4-like_N"/>
</dbReference>
<dbReference type="Pfam" id="PF13439">
    <property type="entry name" value="Glyco_transf_4"/>
    <property type="match status" value="1"/>
</dbReference>
<evidence type="ECO:0000259" key="2">
    <source>
        <dbReference type="Pfam" id="PF13439"/>
    </source>
</evidence>
<dbReference type="InterPro" id="IPR001296">
    <property type="entry name" value="Glyco_trans_1"/>
</dbReference>